<protein>
    <submittedName>
        <fullName evidence="7">Cytochrome P450 family protein</fullName>
    </submittedName>
</protein>
<evidence type="ECO:0000256" key="3">
    <source>
        <dbReference type="ARBA" id="ARBA00022723"/>
    </source>
</evidence>
<dbReference type="PRINTS" id="PR00385">
    <property type="entry name" value="P450"/>
</dbReference>
<evidence type="ECO:0000256" key="1">
    <source>
        <dbReference type="ARBA" id="ARBA00001971"/>
    </source>
</evidence>
<accession>A0A4S9C9N3</accession>
<name>A0A4S9C9N3_AURPU</name>
<dbReference type="InterPro" id="IPR001128">
    <property type="entry name" value="Cyt_P450"/>
</dbReference>
<evidence type="ECO:0000256" key="2">
    <source>
        <dbReference type="ARBA" id="ARBA00010617"/>
    </source>
</evidence>
<comment type="similarity">
    <text evidence="2">Belongs to the cytochrome P450 family.</text>
</comment>
<evidence type="ECO:0000256" key="6">
    <source>
        <dbReference type="SAM" id="Phobius"/>
    </source>
</evidence>
<dbReference type="PRINTS" id="PR00463">
    <property type="entry name" value="EP450I"/>
</dbReference>
<dbReference type="GO" id="GO:0020037">
    <property type="term" value="F:heme binding"/>
    <property type="evidence" value="ECO:0007669"/>
    <property type="project" value="InterPro"/>
</dbReference>
<keyword evidence="6" id="KW-0812">Transmembrane</keyword>
<dbReference type="GO" id="GO:0004497">
    <property type="term" value="F:monooxygenase activity"/>
    <property type="evidence" value="ECO:0007669"/>
    <property type="project" value="InterPro"/>
</dbReference>
<gene>
    <name evidence="7" type="ORF">D6D13_07647</name>
</gene>
<keyword evidence="4 5" id="KW-0408">Iron</keyword>
<dbReference type="GO" id="GO:0016705">
    <property type="term" value="F:oxidoreductase activity, acting on paired donors, with incorporation or reduction of molecular oxygen"/>
    <property type="evidence" value="ECO:0007669"/>
    <property type="project" value="InterPro"/>
</dbReference>
<dbReference type="SUPFAM" id="SSF48264">
    <property type="entry name" value="Cytochrome P450"/>
    <property type="match status" value="1"/>
</dbReference>
<keyword evidence="6" id="KW-0472">Membrane</keyword>
<comment type="cofactor">
    <cofactor evidence="1 5">
        <name>heme</name>
        <dbReference type="ChEBI" id="CHEBI:30413"/>
    </cofactor>
</comment>
<dbReference type="Pfam" id="PF00067">
    <property type="entry name" value="p450"/>
    <property type="match status" value="1"/>
</dbReference>
<feature type="binding site" description="axial binding residue" evidence="5">
    <location>
        <position position="487"/>
    </location>
    <ligand>
        <name>heme</name>
        <dbReference type="ChEBI" id="CHEBI:30413"/>
    </ligand>
    <ligandPart>
        <name>Fe</name>
        <dbReference type="ChEBI" id="CHEBI:18248"/>
    </ligandPart>
</feature>
<dbReference type="PANTHER" id="PTHR24305">
    <property type="entry name" value="CYTOCHROME P450"/>
    <property type="match status" value="1"/>
</dbReference>
<reference evidence="7" key="1">
    <citation type="submission" date="2018-10" db="EMBL/GenBank/DDBJ databases">
        <title>Fifty Aureobasidium pullulans genomes reveal a recombining polyextremotolerant generalist.</title>
        <authorList>
            <person name="Gostincar C."/>
            <person name="Turk M."/>
            <person name="Zajc J."/>
            <person name="Gunde-Cimerman N."/>
        </authorList>
    </citation>
    <scope>NUCLEOTIDE SEQUENCE [LARGE SCALE GENOMIC DNA]</scope>
    <source>
        <strain evidence="7">EXF-10085</strain>
    </source>
</reference>
<dbReference type="AlphaFoldDB" id="A0A4S9C9N3"/>
<evidence type="ECO:0000256" key="5">
    <source>
        <dbReference type="PIRSR" id="PIRSR602401-1"/>
    </source>
</evidence>
<dbReference type="InterPro" id="IPR036396">
    <property type="entry name" value="Cyt_P450_sf"/>
</dbReference>
<feature type="transmembrane region" description="Helical" evidence="6">
    <location>
        <begin position="25"/>
        <end position="43"/>
    </location>
</feature>
<proteinExistence type="inferred from homology"/>
<dbReference type="InterPro" id="IPR002401">
    <property type="entry name" value="Cyt_P450_E_grp-I"/>
</dbReference>
<dbReference type="EMBL" id="QZAS01000032">
    <property type="protein sequence ID" value="THX03502.1"/>
    <property type="molecule type" value="Genomic_DNA"/>
</dbReference>
<organism evidence="7">
    <name type="scientific">Aureobasidium pullulans</name>
    <name type="common">Black yeast</name>
    <name type="synonym">Pullularia pullulans</name>
    <dbReference type="NCBI Taxonomy" id="5580"/>
    <lineage>
        <taxon>Eukaryota</taxon>
        <taxon>Fungi</taxon>
        <taxon>Dikarya</taxon>
        <taxon>Ascomycota</taxon>
        <taxon>Pezizomycotina</taxon>
        <taxon>Dothideomycetes</taxon>
        <taxon>Dothideomycetidae</taxon>
        <taxon>Dothideales</taxon>
        <taxon>Saccotheciaceae</taxon>
        <taxon>Aureobasidium</taxon>
    </lineage>
</organism>
<dbReference type="GO" id="GO:0005506">
    <property type="term" value="F:iron ion binding"/>
    <property type="evidence" value="ECO:0007669"/>
    <property type="project" value="InterPro"/>
</dbReference>
<dbReference type="PANTHER" id="PTHR24305:SF232">
    <property type="entry name" value="P450, PUTATIVE (EUROFUNG)-RELATED"/>
    <property type="match status" value="1"/>
</dbReference>
<comment type="caution">
    <text evidence="7">The sequence shown here is derived from an EMBL/GenBank/DDBJ whole genome shotgun (WGS) entry which is preliminary data.</text>
</comment>
<keyword evidence="6" id="KW-1133">Transmembrane helix</keyword>
<keyword evidence="5" id="KW-0349">Heme</keyword>
<evidence type="ECO:0000313" key="7">
    <source>
        <dbReference type="EMBL" id="THX03502.1"/>
    </source>
</evidence>
<dbReference type="InterPro" id="IPR050121">
    <property type="entry name" value="Cytochrome_P450_monoxygenase"/>
</dbReference>
<dbReference type="Gene3D" id="1.10.630.10">
    <property type="entry name" value="Cytochrome P450"/>
    <property type="match status" value="1"/>
</dbReference>
<evidence type="ECO:0000256" key="4">
    <source>
        <dbReference type="ARBA" id="ARBA00023004"/>
    </source>
</evidence>
<keyword evidence="3 5" id="KW-0479">Metal-binding</keyword>
<dbReference type="CDD" id="cd11060">
    <property type="entry name" value="CYP57A1-like"/>
    <property type="match status" value="1"/>
</dbReference>
<sequence length="553" mass="62781">MAVTTSSFLTSSSLPSLDTVTNTLVSHYLVTFFVSVAVGYVVYQRLFAPLAGVPGPFWASLGKGWLIVRARKGDLHRELIRLHEVHGALVRVGPKELGLVAKGRVREGMEYDGHSSGFHFFLFLSLTTISIADLDGIKLIYGAGSQFHKSAWYSVLKGHRTFDPFAERDPHIHSAQKKLVIRPYAMETLKDLEPYVDSTVYHFITRMKEKMTLGEVDLGKWFQLFAFDVIGEITFSKRFGFMDAEEDDGSLKSVESTLASASWLGHVPWVFWTHDYLRPWIGNWLGVTNRTGSLMQRALKEVEERKKRGTDRNDFLEKFFRLQREKPDQVTDTAVISMAAANITAGSDTTAISLRSIIYHLLRNPQHLDTLRQEIDTARRENRLSDPVTMEEAERMPFLQACIMEGLRIHPSIGGLLPRDVPRGGCVIAGRFIPEGHVVGTSAWVINRNTSIYGHDAAEFNPERWIKGNRAEMQRYFLTFGGANRMCFGKNIAFMEMTKMVPTFLRHFDVQLTYPERPLKEKNFFFVIQEGLIVNLKERGDEQSNGGAEKEVY</sequence>